<accession>A0AAU9PHI1</accession>
<evidence type="ECO:0008006" key="3">
    <source>
        <dbReference type="Google" id="ProtNLM"/>
    </source>
</evidence>
<dbReference type="AlphaFoldDB" id="A0AAU9PHI1"/>
<dbReference type="Gene3D" id="2.40.70.10">
    <property type="entry name" value="Acid Proteases"/>
    <property type="match status" value="1"/>
</dbReference>
<dbReference type="InterPro" id="IPR032567">
    <property type="entry name" value="RTL1-rel"/>
</dbReference>
<evidence type="ECO:0000313" key="2">
    <source>
        <dbReference type="Proteomes" id="UP001157418"/>
    </source>
</evidence>
<proteinExistence type="predicted"/>
<dbReference type="SUPFAM" id="SSF50630">
    <property type="entry name" value="Acid proteases"/>
    <property type="match status" value="1"/>
</dbReference>
<sequence>MGQEEAVADPIVVTGTFLLDNSYACILFDSGAERSFVSHAFKHLLKCKSQPLIETFTVEMANGKKEITNNIFIGCTLTLNDHSFPINLMPVSIKSFDVIIGMDWLSPNRADILLLRKSHPSQSTLGRNSHSLR</sequence>
<name>A0AAU9PHI1_9ASTR</name>
<dbReference type="PANTHER" id="PTHR15503:SF42">
    <property type="entry name" value="ZINC FINGER, CCHC-TYPE, RETROTRANSPOSON GAG DOMAIN, ASPARTIC PEPTIDASE DOMAIN PROTEIN-RELATED"/>
    <property type="match status" value="1"/>
</dbReference>
<dbReference type="PANTHER" id="PTHR15503">
    <property type="entry name" value="LDOC1 RELATED"/>
    <property type="match status" value="1"/>
</dbReference>
<dbReference type="CDD" id="cd00303">
    <property type="entry name" value="retropepsin_like"/>
    <property type="match status" value="1"/>
</dbReference>
<dbReference type="Pfam" id="PF08284">
    <property type="entry name" value="RVP_2"/>
    <property type="match status" value="1"/>
</dbReference>
<organism evidence="1 2">
    <name type="scientific">Lactuca virosa</name>
    <dbReference type="NCBI Taxonomy" id="75947"/>
    <lineage>
        <taxon>Eukaryota</taxon>
        <taxon>Viridiplantae</taxon>
        <taxon>Streptophyta</taxon>
        <taxon>Embryophyta</taxon>
        <taxon>Tracheophyta</taxon>
        <taxon>Spermatophyta</taxon>
        <taxon>Magnoliopsida</taxon>
        <taxon>eudicotyledons</taxon>
        <taxon>Gunneridae</taxon>
        <taxon>Pentapetalae</taxon>
        <taxon>asterids</taxon>
        <taxon>campanulids</taxon>
        <taxon>Asterales</taxon>
        <taxon>Asteraceae</taxon>
        <taxon>Cichorioideae</taxon>
        <taxon>Cichorieae</taxon>
        <taxon>Lactucinae</taxon>
        <taxon>Lactuca</taxon>
    </lineage>
</organism>
<keyword evidence="2" id="KW-1185">Reference proteome</keyword>
<comment type="caution">
    <text evidence="1">The sequence shown here is derived from an EMBL/GenBank/DDBJ whole genome shotgun (WGS) entry which is preliminary data.</text>
</comment>
<dbReference type="Proteomes" id="UP001157418">
    <property type="component" value="Unassembled WGS sequence"/>
</dbReference>
<evidence type="ECO:0000313" key="1">
    <source>
        <dbReference type="EMBL" id="CAH1449798.1"/>
    </source>
</evidence>
<reference evidence="1 2" key="1">
    <citation type="submission" date="2022-01" db="EMBL/GenBank/DDBJ databases">
        <authorList>
            <person name="Xiong W."/>
            <person name="Schranz E."/>
        </authorList>
    </citation>
    <scope>NUCLEOTIDE SEQUENCE [LARGE SCALE GENOMIC DNA]</scope>
</reference>
<gene>
    <name evidence="1" type="ORF">LVIROSA_LOCUS35257</name>
</gene>
<dbReference type="InterPro" id="IPR021109">
    <property type="entry name" value="Peptidase_aspartic_dom_sf"/>
</dbReference>
<dbReference type="EMBL" id="CAKMRJ010005634">
    <property type="protein sequence ID" value="CAH1449798.1"/>
    <property type="molecule type" value="Genomic_DNA"/>
</dbReference>
<protein>
    <recommendedName>
        <fullName evidence="3">Reverse transcriptase domain-containing protein</fullName>
    </recommendedName>
</protein>